<reference evidence="3" key="1">
    <citation type="submission" date="2006-10" db="EMBL/GenBank/DDBJ databases">
        <title>Complete sequence of Solibacter usitatus Ellin6076.</title>
        <authorList>
            <consortium name="US DOE Joint Genome Institute"/>
            <person name="Copeland A."/>
            <person name="Lucas S."/>
            <person name="Lapidus A."/>
            <person name="Barry K."/>
            <person name="Detter J.C."/>
            <person name="Glavina del Rio T."/>
            <person name="Hammon N."/>
            <person name="Israni S."/>
            <person name="Dalin E."/>
            <person name="Tice H."/>
            <person name="Pitluck S."/>
            <person name="Thompson L.S."/>
            <person name="Brettin T."/>
            <person name="Bruce D."/>
            <person name="Han C."/>
            <person name="Tapia R."/>
            <person name="Gilna P."/>
            <person name="Schmutz J."/>
            <person name="Larimer F."/>
            <person name="Land M."/>
            <person name="Hauser L."/>
            <person name="Kyrpides N."/>
            <person name="Mikhailova N."/>
            <person name="Janssen P.H."/>
            <person name="Kuske C.R."/>
            <person name="Richardson P."/>
        </authorList>
    </citation>
    <scope>NUCLEOTIDE SEQUENCE</scope>
    <source>
        <strain evidence="3">Ellin6076</strain>
    </source>
</reference>
<dbReference type="OrthoDB" id="9810761at2"/>
<dbReference type="InterPro" id="IPR027417">
    <property type="entry name" value="P-loop_NTPase"/>
</dbReference>
<gene>
    <name evidence="3" type="ordered locus">Acid_1412</name>
</gene>
<dbReference type="HOGENOM" id="CLU_005379_4_1_0"/>
<proteinExistence type="inferred from homology"/>
<dbReference type="GO" id="GO:0016887">
    <property type="term" value="F:ATP hydrolysis activity"/>
    <property type="evidence" value="ECO:0007669"/>
    <property type="project" value="InterPro"/>
</dbReference>
<dbReference type="KEGG" id="sus:Acid_1412"/>
<dbReference type="STRING" id="234267.Acid_1412"/>
<dbReference type="InterPro" id="IPR001482">
    <property type="entry name" value="T2SS/T4SS_dom"/>
</dbReference>
<organism evidence="3">
    <name type="scientific">Solibacter usitatus (strain Ellin6076)</name>
    <dbReference type="NCBI Taxonomy" id="234267"/>
    <lineage>
        <taxon>Bacteria</taxon>
        <taxon>Pseudomonadati</taxon>
        <taxon>Acidobacteriota</taxon>
        <taxon>Terriglobia</taxon>
        <taxon>Bryobacterales</taxon>
        <taxon>Solibacteraceae</taxon>
        <taxon>Candidatus Solibacter</taxon>
    </lineage>
</organism>
<evidence type="ECO:0000313" key="3">
    <source>
        <dbReference type="EMBL" id="ABJ82405.1"/>
    </source>
</evidence>
<dbReference type="SUPFAM" id="SSF52540">
    <property type="entry name" value="P-loop containing nucleoside triphosphate hydrolases"/>
    <property type="match status" value="1"/>
</dbReference>
<dbReference type="Gene3D" id="3.40.50.300">
    <property type="entry name" value="P-loop containing nucleotide triphosphate hydrolases"/>
    <property type="match status" value="1"/>
</dbReference>
<dbReference type="CDD" id="cd01130">
    <property type="entry name" value="VirB11-like_ATPase"/>
    <property type="match status" value="1"/>
</dbReference>
<evidence type="ECO:0000259" key="2">
    <source>
        <dbReference type="Pfam" id="PF00437"/>
    </source>
</evidence>
<comment type="similarity">
    <text evidence="1">Belongs to the GSP E family.</text>
</comment>
<dbReference type="Pfam" id="PF00437">
    <property type="entry name" value="T2SSE"/>
    <property type="match status" value="1"/>
</dbReference>
<accession>Q02DB9</accession>
<evidence type="ECO:0000256" key="1">
    <source>
        <dbReference type="ARBA" id="ARBA00006611"/>
    </source>
</evidence>
<dbReference type="eggNOG" id="COG4962">
    <property type="taxonomic scope" value="Bacteria"/>
</dbReference>
<dbReference type="PANTHER" id="PTHR30486">
    <property type="entry name" value="TWITCHING MOTILITY PROTEIN PILT"/>
    <property type="match status" value="1"/>
</dbReference>
<dbReference type="InParanoid" id="Q02DB9"/>
<dbReference type="InterPro" id="IPR050921">
    <property type="entry name" value="T4SS_GSP_E_ATPase"/>
</dbReference>
<protein>
    <submittedName>
        <fullName evidence="3">Type II secretion system protein E</fullName>
    </submittedName>
</protein>
<dbReference type="EMBL" id="CP000473">
    <property type="protein sequence ID" value="ABJ82405.1"/>
    <property type="molecule type" value="Genomic_DNA"/>
</dbReference>
<sequence>MAAILDSIQKTGDSRETGWVNRLFTREGSTPEYQELKFTLHRKLLDRINLEALSSMAGERVRAEIRAAVAKLVEEEKTPLSLVEKDRVIEEILDEVFGLGPLEPLLQDPTVSDILVTTPHLVYVEKAGKLYRTPVEFKDNAHLLRIIEKIVSRVGRRVDESSPLVDARLPDGSRVNVAIPPVAVDGPLLSIRRFGRHALKGEDLVAKLAMTDGMLELLKGCVKARLNILICGGTGSGKTTLLNALSSYIPEDERIVTIEDAAELRLQQTHVARMETRPANVEGTGAIHIRQLVINALRMRPDRIIVGEVRSEEALDMLQAMNTGHDGSLTTIHANTPRDGLGRLEVMVGMANANMGIRSVRAQISSAVNLFVQTSRFSDGVRRITHITEVVGMEQDIITLQDIFLFEKTGITESGKVVGRFRATGIRPKFYDRLKQSGIVLPTQMFQTVVEIN</sequence>
<dbReference type="PANTHER" id="PTHR30486:SF6">
    <property type="entry name" value="TYPE IV PILUS RETRACTATION ATPASE PILT"/>
    <property type="match status" value="1"/>
</dbReference>
<dbReference type="AlphaFoldDB" id="Q02DB9"/>
<feature type="domain" description="Bacterial type II secretion system protein E" evidence="2">
    <location>
        <begin position="98"/>
        <end position="372"/>
    </location>
</feature>
<dbReference type="Gene3D" id="3.30.450.380">
    <property type="match status" value="1"/>
</dbReference>
<name>Q02DB9_SOLUE</name>